<reference evidence="2" key="1">
    <citation type="journal article" date="2022" name="Mol. Ecol. Resour.">
        <title>The genomes of chicory, endive, great burdock and yacon provide insights into Asteraceae palaeo-polyploidization history and plant inulin production.</title>
        <authorList>
            <person name="Fan W."/>
            <person name="Wang S."/>
            <person name="Wang H."/>
            <person name="Wang A."/>
            <person name="Jiang F."/>
            <person name="Liu H."/>
            <person name="Zhao H."/>
            <person name="Xu D."/>
            <person name="Zhang Y."/>
        </authorList>
    </citation>
    <scope>NUCLEOTIDE SEQUENCE [LARGE SCALE GENOMIC DNA]</scope>
    <source>
        <strain evidence="2">cv. Punajuju</strain>
    </source>
</reference>
<evidence type="ECO:0000313" key="1">
    <source>
        <dbReference type="EMBL" id="KAI3788044.1"/>
    </source>
</evidence>
<sequence length="130" mass="14315">MAVDWRDGGEQTGEGDDMVAVDVCILDGIENFASKETTDHALYVISRAILCQCHDSADLHTKTLVLLEMLGNYRWDAKVVLILTAFAISYGEFRLILEVYAHSSLAASLATLKKLLMAVVNLTQEGGLRR</sequence>
<name>A0ACB9GX68_CICIN</name>
<protein>
    <submittedName>
        <fullName evidence="1">Uncharacterized protein</fullName>
    </submittedName>
</protein>
<accession>A0ACB9GX68</accession>
<gene>
    <name evidence="1" type="ORF">L2E82_00664</name>
</gene>
<proteinExistence type="predicted"/>
<comment type="caution">
    <text evidence="1">The sequence shown here is derived from an EMBL/GenBank/DDBJ whole genome shotgun (WGS) entry which is preliminary data.</text>
</comment>
<dbReference type="EMBL" id="CM042009">
    <property type="protein sequence ID" value="KAI3788044.1"/>
    <property type="molecule type" value="Genomic_DNA"/>
</dbReference>
<keyword evidence="2" id="KW-1185">Reference proteome</keyword>
<organism evidence="1 2">
    <name type="scientific">Cichorium intybus</name>
    <name type="common">Chicory</name>
    <dbReference type="NCBI Taxonomy" id="13427"/>
    <lineage>
        <taxon>Eukaryota</taxon>
        <taxon>Viridiplantae</taxon>
        <taxon>Streptophyta</taxon>
        <taxon>Embryophyta</taxon>
        <taxon>Tracheophyta</taxon>
        <taxon>Spermatophyta</taxon>
        <taxon>Magnoliopsida</taxon>
        <taxon>eudicotyledons</taxon>
        <taxon>Gunneridae</taxon>
        <taxon>Pentapetalae</taxon>
        <taxon>asterids</taxon>
        <taxon>campanulids</taxon>
        <taxon>Asterales</taxon>
        <taxon>Asteraceae</taxon>
        <taxon>Cichorioideae</taxon>
        <taxon>Cichorieae</taxon>
        <taxon>Cichoriinae</taxon>
        <taxon>Cichorium</taxon>
    </lineage>
</organism>
<evidence type="ECO:0000313" key="2">
    <source>
        <dbReference type="Proteomes" id="UP001055811"/>
    </source>
</evidence>
<reference evidence="1 2" key="2">
    <citation type="journal article" date="2022" name="Mol. Ecol. Resour.">
        <title>The genomes of chicory, endive, great burdock and yacon provide insights into Asteraceae paleo-polyploidization history and plant inulin production.</title>
        <authorList>
            <person name="Fan W."/>
            <person name="Wang S."/>
            <person name="Wang H."/>
            <person name="Wang A."/>
            <person name="Jiang F."/>
            <person name="Liu H."/>
            <person name="Zhao H."/>
            <person name="Xu D."/>
            <person name="Zhang Y."/>
        </authorList>
    </citation>
    <scope>NUCLEOTIDE SEQUENCE [LARGE SCALE GENOMIC DNA]</scope>
    <source>
        <strain evidence="2">cv. Punajuju</strain>
        <tissue evidence="1">Leaves</tissue>
    </source>
</reference>
<dbReference type="Proteomes" id="UP001055811">
    <property type="component" value="Linkage Group LG01"/>
</dbReference>